<gene>
    <name evidence="7" type="ORF">jhhlp_008370</name>
</gene>
<dbReference type="Pfam" id="PF08732">
    <property type="entry name" value="HIM1"/>
    <property type="match status" value="1"/>
</dbReference>
<dbReference type="STRING" id="41688.A0A2N3MXV3"/>
<dbReference type="GO" id="GO:0005741">
    <property type="term" value="C:mitochondrial outer membrane"/>
    <property type="evidence" value="ECO:0007669"/>
    <property type="project" value="UniProtKB-SubCell"/>
</dbReference>
<dbReference type="InterPro" id="IPR036291">
    <property type="entry name" value="NAD(P)-bd_dom_sf"/>
</dbReference>
<dbReference type="GO" id="GO:0051170">
    <property type="term" value="P:import into nucleus"/>
    <property type="evidence" value="ECO:0007669"/>
    <property type="project" value="TreeGrafter"/>
</dbReference>
<dbReference type="PANTHER" id="PTHR14097:SF7">
    <property type="entry name" value="OXIDOREDUCTASE HTATIP2"/>
    <property type="match status" value="1"/>
</dbReference>
<keyword evidence="4" id="KW-0809">Transit peptide</keyword>
<dbReference type="Gene3D" id="3.40.50.720">
    <property type="entry name" value="NAD(P)-binding Rossmann-like Domain"/>
    <property type="match status" value="1"/>
</dbReference>
<comment type="similarity">
    <text evidence="2">Belongs to the FMP52 family.</text>
</comment>
<dbReference type="Proteomes" id="UP000233524">
    <property type="component" value="Unassembled WGS sequence"/>
</dbReference>
<dbReference type="FunFam" id="3.40.50.720:FF:000366">
    <property type="entry name" value="Protein FMP52, mitochondrial"/>
    <property type="match status" value="1"/>
</dbReference>
<dbReference type="InParanoid" id="A0A2N3MXV3"/>
<evidence type="ECO:0000256" key="2">
    <source>
        <dbReference type="ARBA" id="ARBA00006617"/>
    </source>
</evidence>
<dbReference type="InterPro" id="IPR014843">
    <property type="entry name" value="Him1/Fmp52"/>
</dbReference>
<evidence type="ECO:0000256" key="1">
    <source>
        <dbReference type="ARBA" id="ARBA00004450"/>
    </source>
</evidence>
<dbReference type="SUPFAM" id="SSF51735">
    <property type="entry name" value="NAD(P)-binding Rossmann-fold domains"/>
    <property type="match status" value="1"/>
</dbReference>
<keyword evidence="3" id="KW-1000">Mitochondrion outer membrane</keyword>
<keyword evidence="5" id="KW-0496">Mitochondrion</keyword>
<organism evidence="7 8">
    <name type="scientific">Lomentospora prolificans</name>
    <dbReference type="NCBI Taxonomy" id="41688"/>
    <lineage>
        <taxon>Eukaryota</taxon>
        <taxon>Fungi</taxon>
        <taxon>Dikarya</taxon>
        <taxon>Ascomycota</taxon>
        <taxon>Pezizomycotina</taxon>
        <taxon>Sordariomycetes</taxon>
        <taxon>Hypocreomycetidae</taxon>
        <taxon>Microascales</taxon>
        <taxon>Microascaceae</taxon>
        <taxon>Lomentospora</taxon>
    </lineage>
</organism>
<comment type="caution">
    <text evidence="7">The sequence shown here is derived from an EMBL/GenBank/DDBJ whole genome shotgun (WGS) entry which is preliminary data.</text>
</comment>
<evidence type="ECO:0000313" key="8">
    <source>
        <dbReference type="Proteomes" id="UP000233524"/>
    </source>
</evidence>
<name>A0A2N3MXV3_9PEZI</name>
<reference evidence="7 8" key="1">
    <citation type="journal article" date="2017" name="G3 (Bethesda)">
        <title>First Draft Genome Sequence of the Pathogenic Fungus Lomentospora prolificans (Formerly Scedosporium prolificans).</title>
        <authorList>
            <person name="Luo R."/>
            <person name="Zimin A."/>
            <person name="Workman R."/>
            <person name="Fan Y."/>
            <person name="Pertea G."/>
            <person name="Grossman N."/>
            <person name="Wear M.P."/>
            <person name="Jia B."/>
            <person name="Miller H."/>
            <person name="Casadevall A."/>
            <person name="Timp W."/>
            <person name="Zhang S.X."/>
            <person name="Salzberg S.L."/>
        </authorList>
    </citation>
    <scope>NUCLEOTIDE SEQUENCE [LARGE SCALE GENOMIC DNA]</scope>
    <source>
        <strain evidence="7 8">JHH-5317</strain>
    </source>
</reference>
<evidence type="ECO:0008006" key="9">
    <source>
        <dbReference type="Google" id="ProtNLM"/>
    </source>
</evidence>
<proteinExistence type="inferred from homology"/>
<dbReference type="FunCoup" id="A0A2N3MXV3">
    <property type="interactions" value="103"/>
</dbReference>
<evidence type="ECO:0000256" key="4">
    <source>
        <dbReference type="ARBA" id="ARBA00022946"/>
    </source>
</evidence>
<dbReference type="AlphaFoldDB" id="A0A2N3MXV3"/>
<dbReference type="PANTHER" id="PTHR14097">
    <property type="entry name" value="OXIDOREDUCTASE HTATIP2"/>
    <property type="match status" value="1"/>
</dbReference>
<keyword evidence="8" id="KW-1185">Reference proteome</keyword>
<evidence type="ECO:0000256" key="6">
    <source>
        <dbReference type="ARBA" id="ARBA00023136"/>
    </source>
</evidence>
<protein>
    <recommendedName>
        <fullName evidence="9">NAD(P)-binding domain-containing protein</fullName>
    </recommendedName>
</protein>
<keyword evidence="6" id="KW-0472">Membrane</keyword>
<comment type="subcellular location">
    <subcellularLocation>
        <location evidence="1">Mitochondrion outer membrane</location>
        <topology evidence="1">Peripheral membrane protein</topology>
    </subcellularLocation>
</comment>
<accession>A0A2N3MXV3</accession>
<dbReference type="OrthoDB" id="430436at2759"/>
<evidence type="ECO:0000256" key="3">
    <source>
        <dbReference type="ARBA" id="ARBA00022787"/>
    </source>
</evidence>
<evidence type="ECO:0000313" key="7">
    <source>
        <dbReference type="EMBL" id="PKS05004.1"/>
    </source>
</evidence>
<sequence length="235" mass="24915">MATAVEVGVTGLVGSHILKTLLAHPAFSSVHAYSRKPLPSTSPKLCAITNTDSSAWPSSFPQNSRIFFSALGTTKAQAGGFENQRKIDYDLNLDLAKAAKDAGVETYVLISSGRADANSGFPYLRMKGELEEAVKELGFKHTVILTPGLIVGQREDSRPVEAVARTIASFLGSISGGMLKNSWAQDADVIAKAAVSAGLQALEGKKEPGVWTVSQSDIIRLGLTEWKEPAATAEN</sequence>
<evidence type="ECO:0000256" key="5">
    <source>
        <dbReference type="ARBA" id="ARBA00023128"/>
    </source>
</evidence>
<dbReference type="EMBL" id="NLAX01001623">
    <property type="protein sequence ID" value="PKS05004.1"/>
    <property type="molecule type" value="Genomic_DNA"/>
</dbReference>
<dbReference type="VEuPathDB" id="FungiDB:jhhlp_008370"/>